<gene>
    <name evidence="2" type="ORF">P175DRAFT_0540896</name>
</gene>
<dbReference type="RefSeq" id="XP_040748660.1">
    <property type="nucleotide sequence ID" value="XM_040900347.1"/>
</dbReference>
<feature type="compositionally biased region" description="Polar residues" evidence="1">
    <location>
        <begin position="26"/>
        <end position="65"/>
    </location>
</feature>
<feature type="region of interest" description="Disordered" evidence="1">
    <location>
        <begin position="1"/>
        <end position="132"/>
    </location>
</feature>
<feature type="region of interest" description="Disordered" evidence="1">
    <location>
        <begin position="182"/>
        <end position="224"/>
    </location>
</feature>
<accession>A0A2T5LLW0</accession>
<organism evidence="2 3">
    <name type="scientific">Aspergillus ochraceoroseus IBT 24754</name>
    <dbReference type="NCBI Taxonomy" id="1392256"/>
    <lineage>
        <taxon>Eukaryota</taxon>
        <taxon>Fungi</taxon>
        <taxon>Dikarya</taxon>
        <taxon>Ascomycota</taxon>
        <taxon>Pezizomycotina</taxon>
        <taxon>Eurotiomycetes</taxon>
        <taxon>Eurotiomycetidae</taxon>
        <taxon>Eurotiales</taxon>
        <taxon>Aspergillaceae</taxon>
        <taxon>Aspergillus</taxon>
        <taxon>Aspergillus subgen. Nidulantes</taxon>
    </lineage>
</organism>
<sequence length="239" mass="26384">MFSSFTPAFSSFTPSTQMTVPAGGRPSSQQRSGHGPHQNASFLRTQSNGRGPQGTRHWQSSQTSEGCAPHSYRGKRNNAHNNREASATANQVNAGVGRGPRRNHANQPRRQHNQPRQFNSHGNRRPNHRNSLQKQGALTGRIGRRPRANQGITPVIEGNFLYLDVVMTDAPALRKTKLNPSNEDIAMTEAPPLRQKKSNRSPRRIQQARSNSNGMGIDSNSSFAVDNRDDCVMTDAPIF</sequence>
<comment type="caution">
    <text evidence="2">The sequence shown here is derived from an EMBL/GenBank/DDBJ whole genome shotgun (WGS) entry which is preliminary data.</text>
</comment>
<feature type="compositionally biased region" description="Low complexity" evidence="1">
    <location>
        <begin position="1"/>
        <end position="16"/>
    </location>
</feature>
<name>A0A2T5LLW0_9EURO</name>
<dbReference type="VEuPathDB" id="FungiDB:P175DRAFT_0540896"/>
<feature type="compositionally biased region" description="Polar residues" evidence="1">
    <location>
        <begin position="207"/>
        <end position="224"/>
    </location>
</feature>
<dbReference type="GeneID" id="63817229"/>
<evidence type="ECO:0000313" key="2">
    <source>
        <dbReference type="EMBL" id="PTU17268.1"/>
    </source>
</evidence>
<evidence type="ECO:0000256" key="1">
    <source>
        <dbReference type="SAM" id="MobiDB-lite"/>
    </source>
</evidence>
<feature type="compositionally biased region" description="Basic residues" evidence="1">
    <location>
        <begin position="99"/>
        <end position="113"/>
    </location>
</feature>
<dbReference type="EMBL" id="MSFN02000011">
    <property type="protein sequence ID" value="PTU17268.1"/>
    <property type="molecule type" value="Genomic_DNA"/>
</dbReference>
<feature type="compositionally biased region" description="Polar residues" evidence="1">
    <location>
        <begin position="84"/>
        <end position="93"/>
    </location>
</feature>
<evidence type="ECO:0000313" key="3">
    <source>
        <dbReference type="Proteomes" id="UP000244073"/>
    </source>
</evidence>
<dbReference type="Proteomes" id="UP000244073">
    <property type="component" value="Unassembled WGS sequence"/>
</dbReference>
<proteinExistence type="predicted"/>
<protein>
    <submittedName>
        <fullName evidence="2">Uncharacterized protein</fullName>
    </submittedName>
</protein>
<dbReference type="AlphaFoldDB" id="A0A2T5LLW0"/>
<reference evidence="2 3" key="1">
    <citation type="journal article" date="2018" name="Proc. Natl. Acad. Sci. U.S.A.">
        <title>Linking secondary metabolites to gene clusters through genome sequencing of six diverse Aspergillus species.</title>
        <authorList>
            <person name="Kaerboelling I."/>
            <person name="Vesth T.C."/>
            <person name="Frisvad J.C."/>
            <person name="Nybo J.L."/>
            <person name="Theobald S."/>
            <person name="Kuo A."/>
            <person name="Bowyer P."/>
            <person name="Matsuda Y."/>
            <person name="Mondo S."/>
            <person name="Lyhne E.K."/>
            <person name="Kogle M.E."/>
            <person name="Clum A."/>
            <person name="Lipzen A."/>
            <person name="Salamov A."/>
            <person name="Ngan C.Y."/>
            <person name="Daum C."/>
            <person name="Chiniquy J."/>
            <person name="Barry K."/>
            <person name="LaButti K."/>
            <person name="Haridas S."/>
            <person name="Simmons B.A."/>
            <person name="Magnuson J.K."/>
            <person name="Mortensen U.H."/>
            <person name="Larsen T.O."/>
            <person name="Grigoriev I.V."/>
            <person name="Baker S.E."/>
            <person name="Andersen M.R."/>
        </authorList>
    </citation>
    <scope>NUCLEOTIDE SEQUENCE [LARGE SCALE GENOMIC DNA]</scope>
    <source>
        <strain evidence="2 3">IBT 24754</strain>
    </source>
</reference>
<feature type="compositionally biased region" description="Basic residues" evidence="1">
    <location>
        <begin position="194"/>
        <end position="203"/>
    </location>
</feature>